<dbReference type="RefSeq" id="WP_009136376.1">
    <property type="nucleotide sequence ID" value="NZ_JH594596.1"/>
</dbReference>
<sequence length="231" mass="26271">MKEAVASGYNELKITVGLFKAGGGQNFFGMMKEIVSRFTWQLPQTLLGFTYANAVNYLSDTQVDYYGGATTVSTPLLSNGQGVALGSFITGGKDLEADPANPLFQHEYGHYLQSQKIGINYLWKVAVPSFLSVLRDRFRSKENKRHKYTSTEQDANSRAIRYFHKRNVLKWYFKQNPIGSENQWDMKNIMDKNGQFTFLFERALDADLMGHRSSEPLSEKGPDNLHQLITF</sequence>
<dbReference type="GeneID" id="98068810"/>
<dbReference type="eggNOG" id="ENOG5033DHK">
    <property type="taxonomic scope" value="Bacteria"/>
</dbReference>
<organism evidence="1 2">
    <name type="scientific">Odoribacter laneus YIT 12061</name>
    <dbReference type="NCBI Taxonomy" id="742817"/>
    <lineage>
        <taxon>Bacteria</taxon>
        <taxon>Pseudomonadati</taxon>
        <taxon>Bacteroidota</taxon>
        <taxon>Bacteroidia</taxon>
        <taxon>Bacteroidales</taxon>
        <taxon>Odoribacteraceae</taxon>
        <taxon>Odoribacter</taxon>
    </lineage>
</organism>
<keyword evidence="2" id="KW-1185">Reference proteome</keyword>
<dbReference type="HOGENOM" id="CLU_1198795_0_0_10"/>
<dbReference type="AlphaFoldDB" id="H1DG42"/>
<evidence type="ECO:0000313" key="2">
    <source>
        <dbReference type="Proteomes" id="UP000004892"/>
    </source>
</evidence>
<evidence type="ECO:0000313" key="1">
    <source>
        <dbReference type="EMBL" id="EHP48154.1"/>
    </source>
</evidence>
<dbReference type="PATRIC" id="fig|742817.3.peg.1304"/>
<comment type="caution">
    <text evidence="1">The sequence shown here is derived from an EMBL/GenBank/DDBJ whole genome shotgun (WGS) entry which is preliminary data.</text>
</comment>
<reference evidence="1 2" key="1">
    <citation type="submission" date="2012-01" db="EMBL/GenBank/DDBJ databases">
        <title>The Genome Sequence of Odoribacter laneus YIT 12061.</title>
        <authorList>
            <consortium name="The Broad Institute Genome Sequencing Platform"/>
            <person name="Earl A."/>
            <person name="Ward D."/>
            <person name="Feldgarden M."/>
            <person name="Gevers D."/>
            <person name="Morotomi M."/>
            <person name="Young S.K."/>
            <person name="Zeng Q."/>
            <person name="Gargeya S."/>
            <person name="Fitzgerald M."/>
            <person name="Haas B."/>
            <person name="Abouelleil A."/>
            <person name="Alvarado L."/>
            <person name="Arachchi H.M."/>
            <person name="Berlin A."/>
            <person name="Chapman S.B."/>
            <person name="Gearin G."/>
            <person name="Goldberg J."/>
            <person name="Griggs A."/>
            <person name="Gujja S."/>
            <person name="Hansen M."/>
            <person name="Heiman D."/>
            <person name="Howarth C."/>
            <person name="Larimer J."/>
            <person name="Lui A."/>
            <person name="MacDonald P.J.P."/>
            <person name="McCowen C."/>
            <person name="Montmayeur A."/>
            <person name="Murphy C."/>
            <person name="Neiman D."/>
            <person name="Pearson M."/>
            <person name="Priest M."/>
            <person name="Roberts A."/>
            <person name="Saif S."/>
            <person name="Shea T."/>
            <person name="Sisk P."/>
            <person name="Stolte C."/>
            <person name="Sykes S."/>
            <person name="Wortman J."/>
            <person name="Nusbaum C."/>
            <person name="Birren B."/>
        </authorList>
    </citation>
    <scope>NUCLEOTIDE SEQUENCE [LARGE SCALE GENOMIC DNA]</scope>
    <source>
        <strain evidence="1 2">YIT 12061</strain>
    </source>
</reference>
<accession>H1DG42</accession>
<dbReference type="STRING" id="742817.HMPREF9449_01228"/>
<proteinExistence type="predicted"/>
<name>H1DG42_9BACT</name>
<gene>
    <name evidence="1" type="ORF">HMPREF9449_01228</name>
</gene>
<dbReference type="EMBL" id="ADMC01000018">
    <property type="protein sequence ID" value="EHP48154.1"/>
    <property type="molecule type" value="Genomic_DNA"/>
</dbReference>
<protein>
    <submittedName>
        <fullName evidence="1">Uncharacterized protein</fullName>
    </submittedName>
</protein>
<dbReference type="Proteomes" id="UP000004892">
    <property type="component" value="Unassembled WGS sequence"/>
</dbReference>